<feature type="region of interest" description="Disordered" evidence="1">
    <location>
        <begin position="22"/>
        <end position="50"/>
    </location>
</feature>
<dbReference type="InterPro" id="IPR051693">
    <property type="entry name" value="UPF0046_metallophosphoest"/>
</dbReference>
<proteinExistence type="predicted"/>
<protein>
    <recommendedName>
        <fullName evidence="2">Calcineurin-like phosphoesterase domain-containing protein</fullName>
    </recommendedName>
</protein>
<name>A0A8H5GRV2_9AGAR</name>
<sequence length="432" mass="47297">MNRPPNSKSPLTRLLAVAKQVTVGQRHRTDPNHASSTTTTTTTTMATADGLPYSPRCITTPTSVVHLEYDPASLPPIPSPEWTRFVCISDTHTRSFPVPPGDVLLHSGDLTNSGTLSEFKQTMDWLFSLPHKVKIIIAGNHDLTLHTEWYDKEHSKWHRTGKQDVAPILELLTGPRAQKAGLVYLQDSSHVFTTKPGGRTWSVYGSPWSPYFFGWAFNYHREDGQALVAQFPKTDILYVPHSSPLPLQPHSFTPHPHPHPKFTFTPLHPPILPSSPLLSLPPLPKSKLTHGPPLHIFDRTRSGDDVGCAALRARLPVLRPRLHLAGHIHEARGAAVHAWEREGEGGRLLEVQADEYGDEDGDSSEGGVKGAGAGAGAGAGGEKVEDSEILEREETVFVNAAAWPAGRRAWRGTHRVPFGGPGFQAVVVDLRD</sequence>
<evidence type="ECO:0000313" key="3">
    <source>
        <dbReference type="EMBL" id="KAF5369645.1"/>
    </source>
</evidence>
<reference evidence="3 4" key="1">
    <citation type="journal article" date="2020" name="ISME J.">
        <title>Uncovering the hidden diversity of litter-decomposition mechanisms in mushroom-forming fungi.</title>
        <authorList>
            <person name="Floudas D."/>
            <person name="Bentzer J."/>
            <person name="Ahren D."/>
            <person name="Johansson T."/>
            <person name="Persson P."/>
            <person name="Tunlid A."/>
        </authorList>
    </citation>
    <scope>NUCLEOTIDE SEQUENCE [LARGE SCALE GENOMIC DNA]</scope>
    <source>
        <strain evidence="3 4">CBS 661.87</strain>
    </source>
</reference>
<evidence type="ECO:0000259" key="2">
    <source>
        <dbReference type="Pfam" id="PF00149"/>
    </source>
</evidence>
<evidence type="ECO:0000256" key="1">
    <source>
        <dbReference type="SAM" id="MobiDB-lite"/>
    </source>
</evidence>
<feature type="region of interest" description="Disordered" evidence="1">
    <location>
        <begin position="356"/>
        <end position="388"/>
    </location>
</feature>
<dbReference type="GO" id="GO:0016787">
    <property type="term" value="F:hydrolase activity"/>
    <property type="evidence" value="ECO:0007669"/>
    <property type="project" value="InterPro"/>
</dbReference>
<gene>
    <name evidence="3" type="ORF">D9615_010221</name>
</gene>
<dbReference type="EMBL" id="JAACJP010000055">
    <property type="protein sequence ID" value="KAF5369645.1"/>
    <property type="molecule type" value="Genomic_DNA"/>
</dbReference>
<feature type="domain" description="Calcineurin-like phosphoesterase" evidence="2">
    <location>
        <begin position="100"/>
        <end position="330"/>
    </location>
</feature>
<comment type="caution">
    <text evidence="3">The sequence shown here is derived from an EMBL/GenBank/DDBJ whole genome shotgun (WGS) entry which is preliminary data.</text>
</comment>
<dbReference type="OrthoDB" id="630188at2759"/>
<dbReference type="InterPro" id="IPR004843">
    <property type="entry name" value="Calcineurin-like_PHP"/>
</dbReference>
<feature type="compositionally biased region" description="Gly residues" evidence="1">
    <location>
        <begin position="367"/>
        <end position="381"/>
    </location>
</feature>
<dbReference type="Gene3D" id="3.60.21.10">
    <property type="match status" value="2"/>
</dbReference>
<dbReference type="CDD" id="cd07379">
    <property type="entry name" value="MPP_239FB"/>
    <property type="match status" value="1"/>
</dbReference>
<dbReference type="Pfam" id="PF00149">
    <property type="entry name" value="Metallophos"/>
    <property type="match status" value="1"/>
</dbReference>
<dbReference type="InterPro" id="IPR029052">
    <property type="entry name" value="Metallo-depent_PP-like"/>
</dbReference>
<dbReference type="PANTHER" id="PTHR12905">
    <property type="entry name" value="METALLOPHOSPHOESTERASE"/>
    <property type="match status" value="1"/>
</dbReference>
<organism evidence="3 4">
    <name type="scientific">Tricholomella constricta</name>
    <dbReference type="NCBI Taxonomy" id="117010"/>
    <lineage>
        <taxon>Eukaryota</taxon>
        <taxon>Fungi</taxon>
        <taxon>Dikarya</taxon>
        <taxon>Basidiomycota</taxon>
        <taxon>Agaricomycotina</taxon>
        <taxon>Agaricomycetes</taxon>
        <taxon>Agaricomycetidae</taxon>
        <taxon>Agaricales</taxon>
        <taxon>Tricholomatineae</taxon>
        <taxon>Lyophyllaceae</taxon>
        <taxon>Tricholomella</taxon>
    </lineage>
</organism>
<dbReference type="PANTHER" id="PTHR12905:SF0">
    <property type="entry name" value="CALCINEURIN-LIKE PHOSPHOESTERASE DOMAIN-CONTAINING PROTEIN"/>
    <property type="match status" value="1"/>
</dbReference>
<evidence type="ECO:0000313" key="4">
    <source>
        <dbReference type="Proteomes" id="UP000565441"/>
    </source>
</evidence>
<accession>A0A8H5GRV2</accession>
<dbReference type="Proteomes" id="UP000565441">
    <property type="component" value="Unassembled WGS sequence"/>
</dbReference>
<dbReference type="SUPFAM" id="SSF56300">
    <property type="entry name" value="Metallo-dependent phosphatases"/>
    <property type="match status" value="1"/>
</dbReference>
<dbReference type="AlphaFoldDB" id="A0A8H5GRV2"/>
<keyword evidence="4" id="KW-1185">Reference proteome</keyword>